<feature type="transmembrane region" description="Helical" evidence="1">
    <location>
        <begin position="41"/>
        <end position="62"/>
    </location>
</feature>
<keyword evidence="1" id="KW-0812">Transmembrane</keyword>
<evidence type="ECO:0000256" key="1">
    <source>
        <dbReference type="SAM" id="Phobius"/>
    </source>
</evidence>
<organism evidence="2 3">
    <name type="scientific">Laceyella putida</name>
    <dbReference type="NCBI Taxonomy" id="110101"/>
    <lineage>
        <taxon>Bacteria</taxon>
        <taxon>Bacillati</taxon>
        <taxon>Bacillota</taxon>
        <taxon>Bacilli</taxon>
        <taxon>Bacillales</taxon>
        <taxon>Thermoactinomycetaceae</taxon>
        <taxon>Laceyella</taxon>
    </lineage>
</organism>
<feature type="transmembrane region" description="Helical" evidence="1">
    <location>
        <begin position="74"/>
        <end position="96"/>
    </location>
</feature>
<name>A0ABW2RLS1_9BACL</name>
<sequence>MQMENIVIAAMIGGVILVFLWMLRLLVILAERYDNQTAKRILSLMDMVFSITILTDLLADFVKSILNEEYVLSIVYIVLLLLFIPICLLGPLGAVFGGKELAKRMREKMASH</sequence>
<dbReference type="EMBL" id="JBHTBW010000044">
    <property type="protein sequence ID" value="MFC7441978.1"/>
    <property type="molecule type" value="Genomic_DNA"/>
</dbReference>
<accession>A0ABW2RLS1</accession>
<feature type="transmembrane region" description="Helical" evidence="1">
    <location>
        <begin position="6"/>
        <end position="29"/>
    </location>
</feature>
<protein>
    <submittedName>
        <fullName evidence="2">Uncharacterized protein</fullName>
    </submittedName>
</protein>
<proteinExistence type="predicted"/>
<gene>
    <name evidence="2" type="ORF">ACFQNG_12835</name>
</gene>
<keyword evidence="1" id="KW-1133">Transmembrane helix</keyword>
<dbReference type="RefSeq" id="WP_379865550.1">
    <property type="nucleotide sequence ID" value="NZ_JBHTBW010000044.1"/>
</dbReference>
<dbReference type="Proteomes" id="UP001596500">
    <property type="component" value="Unassembled WGS sequence"/>
</dbReference>
<evidence type="ECO:0000313" key="3">
    <source>
        <dbReference type="Proteomes" id="UP001596500"/>
    </source>
</evidence>
<reference evidence="3" key="1">
    <citation type="journal article" date="2019" name="Int. J. Syst. Evol. Microbiol.">
        <title>The Global Catalogue of Microorganisms (GCM) 10K type strain sequencing project: providing services to taxonomists for standard genome sequencing and annotation.</title>
        <authorList>
            <consortium name="The Broad Institute Genomics Platform"/>
            <consortium name="The Broad Institute Genome Sequencing Center for Infectious Disease"/>
            <person name="Wu L."/>
            <person name="Ma J."/>
        </authorList>
    </citation>
    <scope>NUCLEOTIDE SEQUENCE [LARGE SCALE GENOMIC DNA]</scope>
    <source>
        <strain evidence="3">CGMCC 1.12942</strain>
    </source>
</reference>
<evidence type="ECO:0000313" key="2">
    <source>
        <dbReference type="EMBL" id="MFC7441978.1"/>
    </source>
</evidence>
<comment type="caution">
    <text evidence="2">The sequence shown here is derived from an EMBL/GenBank/DDBJ whole genome shotgun (WGS) entry which is preliminary data.</text>
</comment>
<keyword evidence="3" id="KW-1185">Reference proteome</keyword>
<keyword evidence="1" id="KW-0472">Membrane</keyword>